<name>A0A6C0DPA9_9ZZZZ</name>
<dbReference type="Gene3D" id="3.90.70.10">
    <property type="entry name" value="Cysteine proteinases"/>
    <property type="match status" value="1"/>
</dbReference>
<accession>A0A6C0DPA9</accession>
<reference evidence="2" key="1">
    <citation type="journal article" date="2020" name="Nature">
        <title>Giant virus diversity and host interactions through global metagenomics.</title>
        <authorList>
            <person name="Schulz F."/>
            <person name="Roux S."/>
            <person name="Paez-Espino D."/>
            <person name="Jungbluth S."/>
            <person name="Walsh D.A."/>
            <person name="Denef V.J."/>
            <person name="McMahon K.D."/>
            <person name="Konstantinidis K.T."/>
            <person name="Eloe-Fadrosh E.A."/>
            <person name="Kyrpides N.C."/>
            <person name="Woyke T."/>
        </authorList>
    </citation>
    <scope>NUCLEOTIDE SEQUENCE</scope>
    <source>
        <strain evidence="2">GVMAG-M-3300023174-46</strain>
    </source>
</reference>
<dbReference type="GO" id="GO:0004843">
    <property type="term" value="F:cysteine-type deubiquitinase activity"/>
    <property type="evidence" value="ECO:0007669"/>
    <property type="project" value="InterPro"/>
</dbReference>
<dbReference type="PROSITE" id="PS00973">
    <property type="entry name" value="USP_2"/>
    <property type="match status" value="1"/>
</dbReference>
<dbReference type="GO" id="GO:0016579">
    <property type="term" value="P:protein deubiquitination"/>
    <property type="evidence" value="ECO:0007669"/>
    <property type="project" value="InterPro"/>
</dbReference>
<dbReference type="PANTHER" id="PTHR21646">
    <property type="entry name" value="UBIQUITIN CARBOXYL-TERMINAL HYDROLASE"/>
    <property type="match status" value="1"/>
</dbReference>
<organism evidence="2">
    <name type="scientific">viral metagenome</name>
    <dbReference type="NCBI Taxonomy" id="1070528"/>
    <lineage>
        <taxon>unclassified sequences</taxon>
        <taxon>metagenomes</taxon>
        <taxon>organismal metagenomes</taxon>
    </lineage>
</organism>
<evidence type="ECO:0000259" key="1">
    <source>
        <dbReference type="PROSITE" id="PS50235"/>
    </source>
</evidence>
<dbReference type="CDD" id="cd02257">
    <property type="entry name" value="Peptidase_C19"/>
    <property type="match status" value="1"/>
</dbReference>
<feature type="domain" description="USP" evidence="1">
    <location>
        <begin position="9"/>
        <end position="344"/>
    </location>
</feature>
<dbReference type="PROSITE" id="PS50235">
    <property type="entry name" value="USP_3"/>
    <property type="match status" value="1"/>
</dbReference>
<dbReference type="AlphaFoldDB" id="A0A6C0DPA9"/>
<proteinExistence type="predicted"/>
<evidence type="ECO:0000313" key="2">
    <source>
        <dbReference type="EMBL" id="QHT18457.1"/>
    </source>
</evidence>
<sequence>MESSTNGIVGLRNIGNTCYGNSILQAVRHQIDFTMFLLQEKHIPLLKKKKTTEQTTLLENYGTLVKSLWNGSESHVDTKPFWGSMIPAAIRAGFDQFRRPIPHDAHEFLVFLLDQFHEALSEEVSMNISSRASSKPLVKQALEAWKRLFQTSYSPFVELLFGLQMRTVTCDTCTKKSLSWESFNMLKVSVPERSGEPLSLVDLLVKEGEGDEIEDYACETCKPTRTRATVKQEIWRLGTWVIVVLKRNSSNGRRINTHVQIPFLTTFSNLFVDNSPEVSRVEPYELYSTIHHHGSSGGGHYTCHARHPVKEVWVHYDDETTYELQKGKLPTLDASTYITMYRRVSK</sequence>
<dbReference type="InterPro" id="IPR001394">
    <property type="entry name" value="Peptidase_C19_UCH"/>
</dbReference>
<dbReference type="EMBL" id="MN739656">
    <property type="protein sequence ID" value="QHT18457.1"/>
    <property type="molecule type" value="Genomic_DNA"/>
</dbReference>
<dbReference type="InterPro" id="IPR038765">
    <property type="entry name" value="Papain-like_cys_pep_sf"/>
</dbReference>
<dbReference type="InterPro" id="IPR018200">
    <property type="entry name" value="USP_CS"/>
</dbReference>
<dbReference type="InterPro" id="IPR028889">
    <property type="entry name" value="USP"/>
</dbReference>
<dbReference type="InterPro" id="IPR050185">
    <property type="entry name" value="Ub_carboxyl-term_hydrolase"/>
</dbReference>
<dbReference type="Pfam" id="PF00443">
    <property type="entry name" value="UCH"/>
    <property type="match status" value="1"/>
</dbReference>
<protein>
    <recommendedName>
        <fullName evidence="1">USP domain-containing protein</fullName>
    </recommendedName>
</protein>
<dbReference type="SUPFAM" id="SSF54001">
    <property type="entry name" value="Cysteine proteinases"/>
    <property type="match status" value="1"/>
</dbReference>